<dbReference type="HOGENOM" id="CLU_033227_0_0_10"/>
<dbReference type="Proteomes" id="UP000016160">
    <property type="component" value="Chromosome"/>
</dbReference>
<dbReference type="Gene3D" id="3.90.1150.140">
    <property type="match status" value="1"/>
</dbReference>
<feature type="signal peptide" evidence="1">
    <location>
        <begin position="1"/>
        <end position="21"/>
    </location>
</feature>
<dbReference type="InterPro" id="IPR048503">
    <property type="entry name" value="NamZ_C"/>
</dbReference>
<dbReference type="PIRSF" id="PIRSF016719">
    <property type="entry name" value="UCP016719"/>
    <property type="match status" value="1"/>
</dbReference>
<dbReference type="InterPro" id="IPR048502">
    <property type="entry name" value="NamZ_N"/>
</dbReference>
<evidence type="ECO:0000313" key="5">
    <source>
        <dbReference type="Proteomes" id="UP000016160"/>
    </source>
</evidence>
<keyword evidence="1" id="KW-0732">Signal</keyword>
<gene>
    <name evidence="4" type="ORF">BN863_19860</name>
</gene>
<dbReference type="AlphaFoldDB" id="T2KMK9"/>
<reference evidence="4 5" key="1">
    <citation type="journal article" date="2013" name="Appl. Environ. Microbiol.">
        <title>The genome of the alga-associated marine flavobacterium Formosa agariphila KMM 3901T reveals a broad potential for degradation of algal polysaccharides.</title>
        <authorList>
            <person name="Mann A.J."/>
            <person name="Hahnke R.L."/>
            <person name="Huang S."/>
            <person name="Werner J."/>
            <person name="Xing P."/>
            <person name="Barbeyron T."/>
            <person name="Huettel B."/>
            <person name="Stueber K."/>
            <person name="Reinhardt R."/>
            <person name="Harder J."/>
            <person name="Gloeckner F.O."/>
            <person name="Amann R.I."/>
            <person name="Teeling H."/>
        </authorList>
    </citation>
    <scope>NUCLEOTIDE SEQUENCE [LARGE SCALE GENOMIC DNA]</scope>
    <source>
        <strain evidence="5">DSM 15362 / KCTC 12365 / LMG 23005 / KMM 3901</strain>
    </source>
</reference>
<evidence type="ECO:0008006" key="6">
    <source>
        <dbReference type="Google" id="ProtNLM"/>
    </source>
</evidence>
<dbReference type="PROSITE" id="PS51257">
    <property type="entry name" value="PROKAR_LIPOPROTEIN"/>
    <property type="match status" value="1"/>
</dbReference>
<dbReference type="GO" id="GO:0033922">
    <property type="term" value="F:peptidoglycan beta-N-acetylmuramidase activity"/>
    <property type="evidence" value="ECO:0007669"/>
    <property type="project" value="InterPro"/>
</dbReference>
<dbReference type="EMBL" id="HG315671">
    <property type="protein sequence ID" value="CDF79698.1"/>
    <property type="molecule type" value="Genomic_DNA"/>
</dbReference>
<evidence type="ECO:0000256" key="1">
    <source>
        <dbReference type="SAM" id="SignalP"/>
    </source>
</evidence>
<dbReference type="Pfam" id="PF20732">
    <property type="entry name" value="NamZ_C"/>
    <property type="match status" value="1"/>
</dbReference>
<evidence type="ECO:0000313" key="4">
    <source>
        <dbReference type="EMBL" id="CDF79698.1"/>
    </source>
</evidence>
<organism evidence="4 5">
    <name type="scientific">Formosa agariphila (strain DSM 15362 / KCTC 12365 / LMG 23005 / KMM 3901 / M-2Alg 35-1)</name>
    <dbReference type="NCBI Taxonomy" id="1347342"/>
    <lineage>
        <taxon>Bacteria</taxon>
        <taxon>Pseudomonadati</taxon>
        <taxon>Bacteroidota</taxon>
        <taxon>Flavobacteriia</taxon>
        <taxon>Flavobacteriales</taxon>
        <taxon>Flavobacteriaceae</taxon>
        <taxon>Formosa</taxon>
    </lineage>
</organism>
<dbReference type="InterPro" id="IPR008302">
    <property type="entry name" value="NamZ"/>
</dbReference>
<feature type="domain" description="Peptidoglycan beta-N-acetylmuramidase NamZ N-terminal" evidence="2">
    <location>
        <begin position="64"/>
        <end position="268"/>
    </location>
</feature>
<dbReference type="STRING" id="1347342.BN863_19860"/>
<sequence length="413" mass="46996">MKTHKLLSRILLIVFSFSLLALSCKNSNKNKNFKLTTDERKTENIIVAANQTEKYLELLKGKNIAVAVNNTSVIFKNDSINSFEHLVDSLLSLEIKIKKMFAPEHGVRGIVNGGKKIENGLDEKTGLEVVSLYGDNYKPNKEQLKNIDLVLFDIQDVGARFYTYLSTMHYIMEACAENNIPVIVLDRPNPNGHYIDGPIVEPQFKSFVGLHPVPIVYGMTIGEYAKMINGEKWLKNKVQCDLTVIPLQNYTHNSTYTPPLRPSPNLPNDISINLYPSLCLFEGTNVSCGRGTETPLQMFGSPFLNKDKYTFSFIPQPNFGANNPKNKNQICFGLDLSKEKRLSSLNLNWLINAYHATDDKDQFFSRTEFFNKLAGTDKLKKQIEEGLTFDQIKANWQDDLIAFKKIREKYLIY</sequence>
<protein>
    <recommendedName>
        <fullName evidence="6">DUF1343 domain-containing protein</fullName>
    </recommendedName>
</protein>
<name>T2KMK9_FORAG</name>
<feature type="domain" description="Peptidoglycan beta-N-acetylmuramidase NamZ C-terminal" evidence="3">
    <location>
        <begin position="274"/>
        <end position="413"/>
    </location>
</feature>
<dbReference type="Gene3D" id="3.40.50.12170">
    <property type="entry name" value="Uncharacterised protein PF07075, DUF1343"/>
    <property type="match status" value="1"/>
</dbReference>
<evidence type="ECO:0000259" key="2">
    <source>
        <dbReference type="Pfam" id="PF07075"/>
    </source>
</evidence>
<dbReference type="eggNOG" id="COG3876">
    <property type="taxonomic scope" value="Bacteria"/>
</dbReference>
<dbReference type="PANTHER" id="PTHR42915:SF1">
    <property type="entry name" value="PEPTIDOGLYCAN BETA-N-ACETYLMURAMIDASE NAMZ"/>
    <property type="match status" value="1"/>
</dbReference>
<accession>T2KMK9</accession>
<dbReference type="OrthoDB" id="9801061at2"/>
<feature type="chain" id="PRO_5004590939" description="DUF1343 domain-containing protein" evidence="1">
    <location>
        <begin position="22"/>
        <end position="413"/>
    </location>
</feature>
<keyword evidence="5" id="KW-1185">Reference proteome</keyword>
<dbReference type="PATRIC" id="fig|1347342.6.peg.1990"/>
<dbReference type="PANTHER" id="PTHR42915">
    <property type="entry name" value="HYPOTHETICAL 460 KDA PROTEIN IN FEUA-SIGW INTERGENIC REGION [PRECURSOR]"/>
    <property type="match status" value="1"/>
</dbReference>
<dbReference type="RefSeq" id="WP_038530074.1">
    <property type="nucleotide sequence ID" value="NZ_HG315671.1"/>
</dbReference>
<dbReference type="Pfam" id="PF07075">
    <property type="entry name" value="NamZ_N"/>
    <property type="match status" value="1"/>
</dbReference>
<proteinExistence type="predicted"/>
<evidence type="ECO:0000259" key="3">
    <source>
        <dbReference type="Pfam" id="PF20732"/>
    </source>
</evidence>